<evidence type="ECO:0000313" key="9">
    <source>
        <dbReference type="Proteomes" id="UP000564466"/>
    </source>
</evidence>
<dbReference type="FunFam" id="3.90.1460.10:FF:000004">
    <property type="entry name" value="general transcription factor II-I isoform X1"/>
    <property type="match status" value="1"/>
</dbReference>
<sequence length="643" mass="72371">EKWNARITDLRKQVEELFEKKYAEAIKARGRVSIPYSLFQSSVEDLHVEGLPEGVPFRRPSTYGIPRLERILLAKERIQFVIKRDELLNSTDVPVDKTATGEKEEWHSKVTKLRKIVDQLFCKKFAKALGSTEPKVVPYKKFEAHPTDLYVEGLPENIPFRSPSWYGIPCLEQIIQVGKRIKFVIKRPELLTLTSTGVIQPRLNTPEKEDWNAKITNLRNQVEEIFSKKFAQALGTSEAVKVPYSVFESNPTCLCVEGLPEGIPFRSPTWFGIPRLERIVRASDKIKFVIKKPELVTSYLPRKVASKINTKAMCPGHSKSLQSPSGNSNVPEIEVTVDEGPDKARTTNAQTNSQTNGSNISFKPQGKDFSFQAWNAKITDLRQKVEDLFNEKCGEALGLSEPVQVPFSLFESFPELFYVEGLPEGVPFRQPSTFGIPRLEKILRNKSKIKFIIKKPKMLEAAVKESSAGSPQTVHNNHASNVFFTVFYQNVASNVLNTDLQFLANSRDDESERLSKVEKAKQLREQVNDLFSQKFGEATGMNFPVKVPYRKITANPGCVVVEGMPPGVAFKAPSYLEISSMKKILESAELIKFTVIRPFPGLVINNHLMEKAEAEASPTAAAPVLADNTEKEENSQIKQEPYP</sequence>
<dbReference type="Proteomes" id="UP000564466">
    <property type="component" value="Unassembled WGS sequence"/>
</dbReference>
<dbReference type="GO" id="GO:0003677">
    <property type="term" value="F:DNA binding"/>
    <property type="evidence" value="ECO:0007669"/>
    <property type="project" value="UniProtKB-KW"/>
</dbReference>
<dbReference type="GO" id="GO:0003700">
    <property type="term" value="F:DNA-binding transcription factor activity"/>
    <property type="evidence" value="ECO:0007669"/>
    <property type="project" value="TreeGrafter"/>
</dbReference>
<evidence type="ECO:0000256" key="3">
    <source>
        <dbReference type="ARBA" id="ARBA00023015"/>
    </source>
</evidence>
<dbReference type="GO" id="GO:0005634">
    <property type="term" value="C:nucleus"/>
    <property type="evidence" value="ECO:0007669"/>
    <property type="project" value="UniProtKB-SubCell"/>
</dbReference>
<evidence type="ECO:0000256" key="2">
    <source>
        <dbReference type="ARBA" id="ARBA00022737"/>
    </source>
</evidence>
<feature type="region of interest" description="Disordered" evidence="7">
    <location>
        <begin position="614"/>
        <end position="643"/>
    </location>
</feature>
<keyword evidence="9" id="KW-1185">Reference proteome</keyword>
<keyword evidence="6" id="KW-0539">Nucleus</keyword>
<dbReference type="AlphaFoldDB" id="A0A7L1A2C9"/>
<proteinExistence type="predicted"/>
<keyword evidence="3" id="KW-0805">Transcription regulation</keyword>
<gene>
    <name evidence="8" type="primary">Gtf2i</name>
    <name evidence="8" type="ORF">OXYCRI_R04283</name>
</gene>
<feature type="compositionally biased region" description="Low complexity" evidence="7">
    <location>
        <begin position="615"/>
        <end position="626"/>
    </location>
</feature>
<dbReference type="FunFam" id="3.90.1460.10:FF:000002">
    <property type="entry name" value="General transcription factor II-I isoform 1"/>
    <property type="match status" value="1"/>
</dbReference>
<name>A0A7L1A2C9_9PASS</name>
<evidence type="ECO:0000256" key="5">
    <source>
        <dbReference type="ARBA" id="ARBA00023163"/>
    </source>
</evidence>
<keyword evidence="5" id="KW-0804">Transcription</keyword>
<dbReference type="PANTHER" id="PTHR46304:SF2">
    <property type="entry name" value="GENERAL TRANSCRIPTION FACTOR II-I"/>
    <property type="match status" value="1"/>
</dbReference>
<dbReference type="SUPFAM" id="SSF117773">
    <property type="entry name" value="GTF2I-like repeat"/>
    <property type="match status" value="5"/>
</dbReference>
<keyword evidence="2" id="KW-0677">Repeat</keyword>
<accession>A0A7L1A2C9</accession>
<comment type="caution">
    <text evidence="8">The sequence shown here is derived from an EMBL/GenBank/DDBJ whole genome shotgun (WGS) entry which is preliminary data.</text>
</comment>
<dbReference type="PANTHER" id="PTHR46304">
    <property type="entry name" value="GENERAL TRANSCRIPTION FACTOR II-I REPEAT DOMAIN-CONTAINING PROTEIN 1"/>
    <property type="match status" value="1"/>
</dbReference>
<feature type="non-terminal residue" evidence="8">
    <location>
        <position position="643"/>
    </location>
</feature>
<feature type="region of interest" description="Disordered" evidence="7">
    <location>
        <begin position="339"/>
        <end position="363"/>
    </location>
</feature>
<dbReference type="Pfam" id="PF02946">
    <property type="entry name" value="GTF2I"/>
    <property type="match status" value="5"/>
</dbReference>
<evidence type="ECO:0000256" key="1">
    <source>
        <dbReference type="ARBA" id="ARBA00004123"/>
    </source>
</evidence>
<organism evidence="8 9">
    <name type="scientific">Oxyruncus cristatus</name>
    <name type="common">sharpbill</name>
    <dbReference type="NCBI Taxonomy" id="114331"/>
    <lineage>
        <taxon>Eukaryota</taxon>
        <taxon>Metazoa</taxon>
        <taxon>Chordata</taxon>
        <taxon>Craniata</taxon>
        <taxon>Vertebrata</taxon>
        <taxon>Euteleostomi</taxon>
        <taxon>Archelosauria</taxon>
        <taxon>Archosauria</taxon>
        <taxon>Dinosauria</taxon>
        <taxon>Saurischia</taxon>
        <taxon>Theropoda</taxon>
        <taxon>Coelurosauria</taxon>
        <taxon>Aves</taxon>
        <taxon>Neognathae</taxon>
        <taxon>Neoaves</taxon>
        <taxon>Telluraves</taxon>
        <taxon>Australaves</taxon>
        <taxon>Passeriformes</taxon>
        <taxon>Cotingidae</taxon>
        <taxon>Oxyruncus</taxon>
    </lineage>
</organism>
<reference evidence="8 9" key="1">
    <citation type="submission" date="2019-09" db="EMBL/GenBank/DDBJ databases">
        <title>Bird 10,000 Genomes (B10K) Project - Family phase.</title>
        <authorList>
            <person name="Zhang G."/>
        </authorList>
    </citation>
    <scope>NUCLEOTIDE SEQUENCE [LARGE SCALE GENOMIC DNA]</scope>
    <source>
        <strain evidence="8">B10K-DU-002-07</strain>
        <tissue evidence="8">Muscle</tissue>
    </source>
</reference>
<dbReference type="PROSITE" id="PS51139">
    <property type="entry name" value="GTF2I"/>
    <property type="match status" value="5"/>
</dbReference>
<evidence type="ECO:0000313" key="8">
    <source>
        <dbReference type="EMBL" id="NXM34901.1"/>
    </source>
</evidence>
<comment type="subcellular location">
    <subcellularLocation>
        <location evidence="1">Nucleus</location>
    </subcellularLocation>
</comment>
<dbReference type="InterPro" id="IPR004212">
    <property type="entry name" value="GTF2I"/>
</dbReference>
<evidence type="ECO:0000256" key="6">
    <source>
        <dbReference type="ARBA" id="ARBA00023242"/>
    </source>
</evidence>
<protein>
    <submittedName>
        <fullName evidence="8">GTF2I factor</fullName>
    </submittedName>
</protein>
<dbReference type="Gene3D" id="3.90.1460.10">
    <property type="entry name" value="GTF2I-like"/>
    <property type="match status" value="5"/>
</dbReference>
<feature type="non-terminal residue" evidence="8">
    <location>
        <position position="1"/>
    </location>
</feature>
<evidence type="ECO:0000256" key="4">
    <source>
        <dbReference type="ARBA" id="ARBA00023125"/>
    </source>
</evidence>
<evidence type="ECO:0000256" key="7">
    <source>
        <dbReference type="SAM" id="MobiDB-lite"/>
    </source>
</evidence>
<keyword evidence="4" id="KW-0238">DNA-binding</keyword>
<dbReference type="EMBL" id="VXAY01006488">
    <property type="protein sequence ID" value="NXM34901.1"/>
    <property type="molecule type" value="Genomic_DNA"/>
</dbReference>
<feature type="compositionally biased region" description="Polar residues" evidence="7">
    <location>
        <begin position="346"/>
        <end position="362"/>
    </location>
</feature>
<dbReference type="InterPro" id="IPR036647">
    <property type="entry name" value="GTF2I-like_rpt_sf"/>
</dbReference>